<evidence type="ECO:0000259" key="2">
    <source>
        <dbReference type="PROSITE" id="PS51708"/>
    </source>
</evidence>
<dbReference type="InterPro" id="IPR023577">
    <property type="entry name" value="CYTH_domain"/>
</dbReference>
<accession>A0A2G8T4R4</accession>
<reference evidence="3 4" key="1">
    <citation type="submission" date="2017-10" db="EMBL/GenBank/DDBJ databases">
        <title>Massilia psychrophilum sp. nov., a novel purple-pigmented bacterium isolated from Tianshan glacier, Xinjiang Municipality, China.</title>
        <authorList>
            <person name="Wang H."/>
        </authorList>
    </citation>
    <scope>NUCLEOTIDE SEQUENCE [LARGE SCALE GENOMIC DNA]</scope>
    <source>
        <strain evidence="3 4">JCM 30813</strain>
    </source>
</reference>
<gene>
    <name evidence="3" type="ORF">CR103_04780</name>
</gene>
<evidence type="ECO:0000313" key="3">
    <source>
        <dbReference type="EMBL" id="PIL41046.1"/>
    </source>
</evidence>
<dbReference type="SMART" id="SM00880">
    <property type="entry name" value="CHAD"/>
    <property type="match status" value="1"/>
</dbReference>
<dbReference type="Pfam" id="PF01928">
    <property type="entry name" value="CYTH"/>
    <property type="match status" value="1"/>
</dbReference>
<dbReference type="RefSeq" id="WP_099914863.1">
    <property type="nucleotide sequence ID" value="NZ_BMHS01000005.1"/>
</dbReference>
<proteinExistence type="predicted"/>
<dbReference type="Proteomes" id="UP000228593">
    <property type="component" value="Unassembled WGS sequence"/>
</dbReference>
<dbReference type="InterPro" id="IPR007899">
    <property type="entry name" value="CHAD_dom"/>
</dbReference>
<dbReference type="SUPFAM" id="SSF55154">
    <property type="entry name" value="CYTH-like phosphatases"/>
    <property type="match status" value="1"/>
</dbReference>
<name>A0A2G8T4R4_9BURK</name>
<dbReference type="AlphaFoldDB" id="A0A2G8T4R4"/>
<feature type="domain" description="CHAD" evidence="2">
    <location>
        <begin position="222"/>
        <end position="496"/>
    </location>
</feature>
<evidence type="ECO:0000313" key="4">
    <source>
        <dbReference type="Proteomes" id="UP000228593"/>
    </source>
</evidence>
<dbReference type="GO" id="GO:0050355">
    <property type="term" value="F:inorganic triphosphate phosphatase activity"/>
    <property type="evidence" value="ECO:0007669"/>
    <property type="project" value="InterPro"/>
</dbReference>
<comment type="caution">
    <text evidence="3">The sequence shown here is derived from an EMBL/GenBank/DDBJ whole genome shotgun (WGS) entry which is preliminary data.</text>
</comment>
<protein>
    <submittedName>
        <fullName evidence="3">Inorganic triphosphatase</fullName>
    </submittedName>
</protein>
<dbReference type="InterPro" id="IPR033469">
    <property type="entry name" value="CYTH-like_dom_sf"/>
</dbReference>
<dbReference type="PROSITE" id="PS51707">
    <property type="entry name" value="CYTH"/>
    <property type="match status" value="1"/>
</dbReference>
<dbReference type="Gene3D" id="1.40.20.10">
    <property type="entry name" value="CHAD domain"/>
    <property type="match status" value="1"/>
</dbReference>
<dbReference type="GO" id="GO:0046872">
    <property type="term" value="F:metal ion binding"/>
    <property type="evidence" value="ECO:0007669"/>
    <property type="project" value="TreeGrafter"/>
</dbReference>
<evidence type="ECO:0000259" key="1">
    <source>
        <dbReference type="PROSITE" id="PS51707"/>
    </source>
</evidence>
<dbReference type="PANTHER" id="PTHR39569">
    <property type="entry name" value="INORGANIC TRIPHOSPHATASE"/>
    <property type="match status" value="1"/>
</dbReference>
<keyword evidence="4" id="KW-1185">Reference proteome</keyword>
<sequence>METELKLSIAQPDLSRIRQHPLLLDHARAVPTEHRLTDTYYDTPKLELWRNGVSLRVREEGHTWIQKVKTASASSATLHERDEWESSLPSGQPQPVEIARQIKSEKIARLLRAASVSKALRPVFKNATRRTIWNLELPDGQLVECALDTGKIDCKGQTVAIGELELELKKGNPTQLFELALALHEDIPLQIANDSKAARGYALLEKQAPEPVKAIPVRLMRKMTLEDAFQCIGLNCLQQMEANVPGVLMQSVESLHQMRVGLRRLRALLDMFSELAPLPSQVREGVDWLAGELGATRDWDVLADSTLGSITNFDSGELRELAEAKARDLHQALLVSLRDPRYTQVVLQLNGWLRGRHWRRVTNFAENSPLASRASDAMTPLLHKAQRRLRKRIDTLDQADAAGRHRIRIAAKKARYAVEFFSSLLPRGQVKQYVSSLSGLQDQLGTLNDMEVASRLLSELEGSGASRAAPFALGYLNAAAEASIPHLTKSLRVARRLKTPIDK</sequence>
<feature type="domain" description="CYTH" evidence="1">
    <location>
        <begin position="1"/>
        <end position="207"/>
    </location>
</feature>
<dbReference type="Pfam" id="PF05235">
    <property type="entry name" value="CHAD"/>
    <property type="match status" value="1"/>
</dbReference>
<dbReference type="PROSITE" id="PS51708">
    <property type="entry name" value="CHAD"/>
    <property type="match status" value="1"/>
</dbReference>
<dbReference type="InterPro" id="IPR038186">
    <property type="entry name" value="CHAD_dom_sf"/>
</dbReference>
<dbReference type="PANTHER" id="PTHR39569:SF1">
    <property type="entry name" value="INORGANIC TRIPHOSPHATASE"/>
    <property type="match status" value="1"/>
</dbReference>
<dbReference type="EMBL" id="PDOB01000004">
    <property type="protein sequence ID" value="PIL41046.1"/>
    <property type="molecule type" value="Genomic_DNA"/>
</dbReference>
<dbReference type="SMART" id="SM01118">
    <property type="entry name" value="CYTH"/>
    <property type="match status" value="1"/>
</dbReference>
<organism evidence="3 4">
    <name type="scientific">Massilia psychrophila</name>
    <dbReference type="NCBI Taxonomy" id="1603353"/>
    <lineage>
        <taxon>Bacteria</taxon>
        <taxon>Pseudomonadati</taxon>
        <taxon>Pseudomonadota</taxon>
        <taxon>Betaproteobacteria</taxon>
        <taxon>Burkholderiales</taxon>
        <taxon>Oxalobacteraceae</taxon>
        <taxon>Telluria group</taxon>
        <taxon>Massilia</taxon>
    </lineage>
</organism>
<dbReference type="CDD" id="cd07756">
    <property type="entry name" value="CYTH-like_Pase_CHAD"/>
    <property type="match status" value="1"/>
</dbReference>
<dbReference type="Gene3D" id="2.40.320.10">
    <property type="entry name" value="Hypothetical Protein Pfu-838710-001"/>
    <property type="match status" value="1"/>
</dbReference>
<dbReference type="InterPro" id="IPR039013">
    <property type="entry name" value="YgiF"/>
</dbReference>